<sequence>MSETGTKHDTGKLDWSAIPLEVLEPLVAVFVAGERKYGYRNCLKPFDNGSRRFFAAAMRHAVKAQADPLSVDEETGCYEEAEAAWNHLMRLHHARMSHAASAADRESVRMRGETG</sequence>
<dbReference type="InterPro" id="IPR044038">
    <property type="entry name" value="dATP/dGTP_diPOhydrolase_N"/>
</dbReference>
<evidence type="ECO:0000259" key="1">
    <source>
        <dbReference type="Pfam" id="PF18909"/>
    </source>
</evidence>
<comment type="caution">
    <text evidence="2">The sequence shown here is derived from an EMBL/GenBank/DDBJ whole genome shotgun (WGS) entry which is preliminary data.</text>
</comment>
<organism evidence="2">
    <name type="scientific">Geobacter metallireducens</name>
    <dbReference type="NCBI Taxonomy" id="28232"/>
    <lineage>
        <taxon>Bacteria</taxon>
        <taxon>Pseudomonadati</taxon>
        <taxon>Thermodesulfobacteriota</taxon>
        <taxon>Desulfuromonadia</taxon>
        <taxon>Geobacterales</taxon>
        <taxon>Geobacteraceae</taxon>
        <taxon>Geobacter</taxon>
    </lineage>
</organism>
<proteinExistence type="predicted"/>
<dbReference type="EMBL" id="DSOV01000016">
    <property type="protein sequence ID" value="HEN41646.1"/>
    <property type="molecule type" value="Genomic_DNA"/>
</dbReference>
<dbReference type="AlphaFoldDB" id="A0A831UB58"/>
<dbReference type="Pfam" id="PF18909">
    <property type="entry name" value="dGTP_diPhyd_N"/>
    <property type="match status" value="1"/>
</dbReference>
<accession>A0A831UB58</accession>
<evidence type="ECO:0000313" key="2">
    <source>
        <dbReference type="EMBL" id="HEN41646.1"/>
    </source>
</evidence>
<protein>
    <recommendedName>
        <fullName evidence="1">dATP/dGTP diphosphohydrolase N-terminal domain-containing protein</fullName>
    </recommendedName>
</protein>
<gene>
    <name evidence="2" type="ORF">ENQ87_04590</name>
</gene>
<name>A0A831UB58_GEOME</name>
<feature type="domain" description="dATP/dGTP diphosphohydrolase N-terminal" evidence="1">
    <location>
        <begin position="3"/>
        <end position="95"/>
    </location>
</feature>
<reference evidence="2" key="1">
    <citation type="journal article" date="2020" name="mSystems">
        <title>Genome- and Community-Level Interaction Insights into Carbon Utilization and Element Cycling Functions of Hydrothermarchaeota in Hydrothermal Sediment.</title>
        <authorList>
            <person name="Zhou Z."/>
            <person name="Liu Y."/>
            <person name="Xu W."/>
            <person name="Pan J."/>
            <person name="Luo Z.H."/>
            <person name="Li M."/>
        </authorList>
    </citation>
    <scope>NUCLEOTIDE SEQUENCE [LARGE SCALE GENOMIC DNA]</scope>
    <source>
        <strain evidence="2">SpSt-349</strain>
    </source>
</reference>